<accession>A0A7S1IYD1</accession>
<dbReference type="EMBL" id="HBGA01102342">
    <property type="protein sequence ID" value="CAD9026971.1"/>
    <property type="molecule type" value="Transcribed_RNA"/>
</dbReference>
<gene>
    <name evidence="1" type="ORF">EGYM00392_LOCUS38101</name>
</gene>
<proteinExistence type="predicted"/>
<reference evidence="1" key="1">
    <citation type="submission" date="2021-01" db="EMBL/GenBank/DDBJ databases">
        <authorList>
            <person name="Corre E."/>
            <person name="Pelletier E."/>
            <person name="Niang G."/>
            <person name="Scheremetjew M."/>
            <person name="Finn R."/>
            <person name="Kale V."/>
            <person name="Holt S."/>
            <person name="Cochrane G."/>
            <person name="Meng A."/>
            <person name="Brown T."/>
            <person name="Cohen L."/>
        </authorList>
    </citation>
    <scope>NUCLEOTIDE SEQUENCE</scope>
    <source>
        <strain evidence="1">NIES-381</strain>
    </source>
</reference>
<organism evidence="1">
    <name type="scientific">Eutreptiella gymnastica</name>
    <dbReference type="NCBI Taxonomy" id="73025"/>
    <lineage>
        <taxon>Eukaryota</taxon>
        <taxon>Discoba</taxon>
        <taxon>Euglenozoa</taxon>
        <taxon>Euglenida</taxon>
        <taxon>Spirocuta</taxon>
        <taxon>Euglenophyceae</taxon>
        <taxon>Eutreptiales</taxon>
        <taxon>Eutreptiaceae</taxon>
        <taxon>Eutreptiella</taxon>
    </lineage>
</organism>
<sequence>MQACAVSLAPTVLMCTKFMCTSLCAWEKSSSLRFQSPESEPLIPYLLQCSTHYDKHTDIHIQAPGHHKVCFMYVGASVHCTPAYDLATAVLRSKKNLVALKRPPKTRTRDRGV</sequence>
<evidence type="ECO:0000313" key="1">
    <source>
        <dbReference type="EMBL" id="CAD9026971.1"/>
    </source>
</evidence>
<protein>
    <submittedName>
        <fullName evidence="1">Uncharacterized protein</fullName>
    </submittedName>
</protein>
<dbReference type="AlphaFoldDB" id="A0A7S1IYD1"/>
<name>A0A7S1IYD1_9EUGL</name>